<dbReference type="EMBL" id="LRRD01000007">
    <property type="protein sequence ID" value="KXW58985.1"/>
    <property type="molecule type" value="Genomic_DNA"/>
</dbReference>
<dbReference type="AlphaFoldDB" id="A0A149W0H8"/>
<evidence type="ECO:0000313" key="12">
    <source>
        <dbReference type="Proteomes" id="UP000075653"/>
    </source>
</evidence>
<evidence type="ECO:0000256" key="6">
    <source>
        <dbReference type="ARBA" id="ARBA00022679"/>
    </source>
</evidence>
<evidence type="ECO:0000256" key="7">
    <source>
        <dbReference type="ARBA" id="ARBA00022898"/>
    </source>
</evidence>
<comment type="pathway">
    <text evidence="2 9">Amino-acid biosynthesis; L-histidine biosynthesis; L-histidine from 5-phospho-alpha-D-ribose 1-diphosphate: step 7/9.</text>
</comment>
<keyword evidence="7 9" id="KW-0663">Pyridoxal phosphate</keyword>
<evidence type="ECO:0000256" key="4">
    <source>
        <dbReference type="ARBA" id="ARBA00011738"/>
    </source>
</evidence>
<dbReference type="InterPro" id="IPR001917">
    <property type="entry name" value="Aminotrans_II_pyridoxalP_BS"/>
</dbReference>
<keyword evidence="12" id="KW-1185">Reference proteome</keyword>
<feature type="modified residue" description="N6-(pyridoxal phosphate)lysine" evidence="9">
    <location>
        <position position="229"/>
    </location>
</feature>
<keyword evidence="6 9" id="KW-0808">Transferase</keyword>
<keyword evidence="9" id="KW-0028">Amino-acid biosynthesis</keyword>
<dbReference type="CDD" id="cd00609">
    <property type="entry name" value="AAT_like"/>
    <property type="match status" value="1"/>
</dbReference>
<dbReference type="GO" id="GO:0004400">
    <property type="term" value="F:histidinol-phosphate transaminase activity"/>
    <property type="evidence" value="ECO:0007669"/>
    <property type="project" value="UniProtKB-UniRule"/>
</dbReference>
<sequence>MNEWRYCDLVADHVRHLAPYQPGKPMAELERELGLTSIIKLASNENPLGPSPHALEVLATLRGELALYPDGNGFELKTALNAHYPLGLDYFILGNGSNDILDLVARTFLGPGTSAVYAQYGFAVYPIATQTMGAQGIEVPALEFGHDLPAMIRAIRPDTRVLFIANPNNPTGTFLPGEDLRAGLRQIPPEVVVVLDEAYTEYLPDDQRYDPVAWLDEFPNLLICRTFSKAYGLAGLRVGFGMGDPQLIALLNRVRQPFNVSVPGLRAASAALGDRGFLERTRTLNAQGRRFLEEAFDSFGASYIPSFGNFITVAVGQGRKIYDQLLRQGVIVRPLDAYGLPHHLRVSIGTQSENQRFIEALTPLLIARTSVSAMAV</sequence>
<dbReference type="HAMAP" id="MF_01023">
    <property type="entry name" value="HisC_aminotrans_2"/>
    <property type="match status" value="1"/>
</dbReference>
<dbReference type="PATRIC" id="fig|1789004.3.peg.506"/>
<protein>
    <recommendedName>
        <fullName evidence="9">Histidinol-phosphate aminotransferase</fullName>
        <ecNumber evidence="9">2.6.1.9</ecNumber>
    </recommendedName>
    <alternativeName>
        <fullName evidence="9">Imidazole acetol-phosphate transaminase</fullName>
    </alternativeName>
</protein>
<keyword evidence="9" id="KW-0368">Histidine biosynthesis</keyword>
<accession>A0A149W0H8</accession>
<dbReference type="Proteomes" id="UP000075653">
    <property type="component" value="Unassembled WGS sequence"/>
</dbReference>
<gene>
    <name evidence="11" type="primary">hisC2_2</name>
    <name evidence="9" type="synonym">hisC</name>
    <name evidence="11" type="ORF">FEMY_05070</name>
</gene>
<comment type="cofactor">
    <cofactor evidence="1 9">
        <name>pyridoxal 5'-phosphate</name>
        <dbReference type="ChEBI" id="CHEBI:597326"/>
    </cofactor>
</comment>
<evidence type="ECO:0000256" key="1">
    <source>
        <dbReference type="ARBA" id="ARBA00001933"/>
    </source>
</evidence>
<dbReference type="NCBIfam" id="TIGR01141">
    <property type="entry name" value="hisC"/>
    <property type="match status" value="1"/>
</dbReference>
<dbReference type="RefSeq" id="WP_051862027.1">
    <property type="nucleotide sequence ID" value="NZ_JPOQ01000016.1"/>
</dbReference>
<name>A0A149W0H8_9PROT</name>
<dbReference type="PANTHER" id="PTHR43643">
    <property type="entry name" value="HISTIDINOL-PHOSPHATE AMINOTRANSFERASE 2"/>
    <property type="match status" value="1"/>
</dbReference>
<feature type="domain" description="Aminotransferase class I/classII large" evidence="10">
    <location>
        <begin position="37"/>
        <end position="361"/>
    </location>
</feature>
<evidence type="ECO:0000256" key="3">
    <source>
        <dbReference type="ARBA" id="ARBA00007970"/>
    </source>
</evidence>
<dbReference type="STRING" id="1789004.FEMY_05070"/>
<evidence type="ECO:0000256" key="8">
    <source>
        <dbReference type="ARBA" id="ARBA00047481"/>
    </source>
</evidence>
<comment type="subunit">
    <text evidence="4 9">Homodimer.</text>
</comment>
<evidence type="ECO:0000259" key="10">
    <source>
        <dbReference type="Pfam" id="PF00155"/>
    </source>
</evidence>
<evidence type="ECO:0000256" key="2">
    <source>
        <dbReference type="ARBA" id="ARBA00005011"/>
    </source>
</evidence>
<dbReference type="GO" id="GO:0000105">
    <property type="term" value="P:L-histidine biosynthetic process"/>
    <property type="evidence" value="ECO:0007669"/>
    <property type="project" value="UniProtKB-UniRule"/>
</dbReference>
<dbReference type="InterPro" id="IPR015424">
    <property type="entry name" value="PyrdxlP-dep_Trfase"/>
</dbReference>
<dbReference type="InterPro" id="IPR050106">
    <property type="entry name" value="HistidinolP_aminotransfase"/>
</dbReference>
<dbReference type="InterPro" id="IPR015421">
    <property type="entry name" value="PyrdxlP-dep_Trfase_major"/>
</dbReference>
<evidence type="ECO:0000256" key="5">
    <source>
        <dbReference type="ARBA" id="ARBA00022576"/>
    </source>
</evidence>
<dbReference type="Gene3D" id="3.40.640.10">
    <property type="entry name" value="Type I PLP-dependent aspartate aminotransferase-like (Major domain)"/>
    <property type="match status" value="1"/>
</dbReference>
<keyword evidence="5 9" id="KW-0032">Aminotransferase</keyword>
<organism evidence="11 12">
    <name type="scientific">Ferrovum myxofaciens</name>
    <dbReference type="NCBI Taxonomy" id="416213"/>
    <lineage>
        <taxon>Bacteria</taxon>
        <taxon>Pseudomonadati</taxon>
        <taxon>Pseudomonadota</taxon>
        <taxon>Betaproteobacteria</taxon>
        <taxon>Ferrovales</taxon>
        <taxon>Ferrovaceae</taxon>
        <taxon>Ferrovum</taxon>
    </lineage>
</organism>
<dbReference type="EC" id="2.6.1.9" evidence="9"/>
<dbReference type="SUPFAM" id="SSF53383">
    <property type="entry name" value="PLP-dependent transferases"/>
    <property type="match status" value="1"/>
</dbReference>
<evidence type="ECO:0000256" key="9">
    <source>
        <dbReference type="HAMAP-Rule" id="MF_01023"/>
    </source>
</evidence>
<dbReference type="UniPathway" id="UPA00031">
    <property type="reaction ID" value="UER00012"/>
</dbReference>
<dbReference type="PANTHER" id="PTHR43643:SF3">
    <property type="entry name" value="HISTIDINOL-PHOSPHATE AMINOTRANSFERASE"/>
    <property type="match status" value="1"/>
</dbReference>
<dbReference type="InterPro" id="IPR004839">
    <property type="entry name" value="Aminotransferase_I/II_large"/>
</dbReference>
<dbReference type="InterPro" id="IPR015422">
    <property type="entry name" value="PyrdxlP-dep_Trfase_small"/>
</dbReference>
<dbReference type="GO" id="GO:0030170">
    <property type="term" value="F:pyridoxal phosphate binding"/>
    <property type="evidence" value="ECO:0007669"/>
    <property type="project" value="InterPro"/>
</dbReference>
<comment type="caution">
    <text evidence="11">The sequence shown here is derived from an EMBL/GenBank/DDBJ whole genome shotgun (WGS) entry which is preliminary data.</text>
</comment>
<comment type="catalytic activity">
    <reaction evidence="8 9">
        <text>L-histidinol phosphate + 2-oxoglutarate = 3-(imidazol-4-yl)-2-oxopropyl phosphate + L-glutamate</text>
        <dbReference type="Rhea" id="RHEA:23744"/>
        <dbReference type="ChEBI" id="CHEBI:16810"/>
        <dbReference type="ChEBI" id="CHEBI:29985"/>
        <dbReference type="ChEBI" id="CHEBI:57766"/>
        <dbReference type="ChEBI" id="CHEBI:57980"/>
        <dbReference type="EC" id="2.6.1.9"/>
    </reaction>
</comment>
<dbReference type="OrthoDB" id="9813612at2"/>
<dbReference type="InterPro" id="IPR005861">
    <property type="entry name" value="HisP_aminotrans"/>
</dbReference>
<comment type="similarity">
    <text evidence="3 9">Belongs to the class-II pyridoxal-phosphate-dependent aminotransferase family. Histidinol-phosphate aminotransferase subfamily.</text>
</comment>
<proteinExistence type="inferred from homology"/>
<dbReference type="Pfam" id="PF00155">
    <property type="entry name" value="Aminotran_1_2"/>
    <property type="match status" value="1"/>
</dbReference>
<evidence type="ECO:0000313" key="11">
    <source>
        <dbReference type="EMBL" id="KXW58985.1"/>
    </source>
</evidence>
<reference evidence="11 12" key="1">
    <citation type="submission" date="2016-01" db="EMBL/GenBank/DDBJ databases">
        <title>Genome sequence of the acidophilic iron oxidising Ferrovum strain Z-31.</title>
        <authorList>
            <person name="Poehlein A."/>
            <person name="Ullrich S.R."/>
            <person name="Schloemann M."/>
            <person name="Muehling M."/>
            <person name="Daniel R."/>
        </authorList>
    </citation>
    <scope>NUCLEOTIDE SEQUENCE [LARGE SCALE GENOMIC DNA]</scope>
    <source>
        <strain evidence="11 12">Z-31</strain>
    </source>
</reference>
<dbReference type="PROSITE" id="PS00599">
    <property type="entry name" value="AA_TRANSFER_CLASS_2"/>
    <property type="match status" value="1"/>
</dbReference>
<dbReference type="Gene3D" id="3.90.1150.10">
    <property type="entry name" value="Aspartate Aminotransferase, domain 1"/>
    <property type="match status" value="1"/>
</dbReference>